<dbReference type="InterPro" id="IPR004821">
    <property type="entry name" value="Cyt_trans-like"/>
</dbReference>
<dbReference type="PANTHER" id="PTHR21342:SF1">
    <property type="entry name" value="PHOSPHOPANTETHEINE ADENYLYLTRANSFERASE"/>
    <property type="match status" value="1"/>
</dbReference>
<organism evidence="11 12">
    <name type="scientific">Dethiosulfovibrio salsuginis</name>
    <dbReference type="NCBI Taxonomy" id="561720"/>
    <lineage>
        <taxon>Bacteria</taxon>
        <taxon>Thermotogati</taxon>
        <taxon>Synergistota</taxon>
        <taxon>Synergistia</taxon>
        <taxon>Synergistales</taxon>
        <taxon>Dethiosulfovibrionaceae</taxon>
        <taxon>Dethiosulfovibrio</taxon>
    </lineage>
</organism>
<dbReference type="GO" id="GO:0005524">
    <property type="term" value="F:ATP binding"/>
    <property type="evidence" value="ECO:0007669"/>
    <property type="project" value="UniProtKB-KW"/>
</dbReference>
<feature type="binding site" evidence="9">
    <location>
        <begin position="91"/>
        <end position="93"/>
    </location>
    <ligand>
        <name>ATP</name>
        <dbReference type="ChEBI" id="CHEBI:30616"/>
    </ligand>
</feature>
<feature type="binding site" evidence="9">
    <location>
        <begin position="12"/>
        <end position="13"/>
    </location>
    <ligand>
        <name>ATP</name>
        <dbReference type="ChEBI" id="CHEBI:30616"/>
    </ligand>
</feature>
<dbReference type="NCBIfam" id="TIGR00125">
    <property type="entry name" value="cyt_tran_rel"/>
    <property type="match status" value="1"/>
</dbReference>
<evidence type="ECO:0000313" key="11">
    <source>
        <dbReference type="EMBL" id="SMG11300.1"/>
    </source>
</evidence>
<evidence type="ECO:0000256" key="7">
    <source>
        <dbReference type="ARBA" id="ARBA00022993"/>
    </source>
</evidence>
<dbReference type="STRING" id="561720.SAMN06275492_101251"/>
<comment type="catalytic activity">
    <reaction evidence="8 9">
        <text>(R)-4'-phosphopantetheine + ATP + H(+) = 3'-dephospho-CoA + diphosphate</text>
        <dbReference type="Rhea" id="RHEA:19801"/>
        <dbReference type="ChEBI" id="CHEBI:15378"/>
        <dbReference type="ChEBI" id="CHEBI:30616"/>
        <dbReference type="ChEBI" id="CHEBI:33019"/>
        <dbReference type="ChEBI" id="CHEBI:57328"/>
        <dbReference type="ChEBI" id="CHEBI:61723"/>
        <dbReference type="EC" id="2.7.7.3"/>
    </reaction>
</comment>
<dbReference type="CDD" id="cd02163">
    <property type="entry name" value="PPAT"/>
    <property type="match status" value="1"/>
</dbReference>
<evidence type="ECO:0000313" key="12">
    <source>
        <dbReference type="Proteomes" id="UP000193355"/>
    </source>
</evidence>
<name>A0A1X7I9E3_9BACT</name>
<dbReference type="Proteomes" id="UP000193355">
    <property type="component" value="Unassembled WGS sequence"/>
</dbReference>
<comment type="subunit">
    <text evidence="9">Homohexamer.</text>
</comment>
<dbReference type="Pfam" id="PF01467">
    <property type="entry name" value="CTP_transf_like"/>
    <property type="match status" value="1"/>
</dbReference>
<protein>
    <recommendedName>
        <fullName evidence="9">Phosphopantetheine adenylyltransferase</fullName>
        <ecNumber evidence="9">2.7.7.3</ecNumber>
    </recommendedName>
    <alternativeName>
        <fullName evidence="9">Dephospho-CoA pyrophosphorylase</fullName>
    </alternativeName>
    <alternativeName>
        <fullName evidence="9">Pantetheine-phosphate adenylyltransferase</fullName>
        <shortName evidence="9">PPAT</shortName>
    </alternativeName>
</protein>
<feature type="binding site" evidence="9">
    <location>
        <position position="44"/>
    </location>
    <ligand>
        <name>substrate</name>
    </ligand>
</feature>
<dbReference type="Gene3D" id="3.40.50.620">
    <property type="entry name" value="HUPs"/>
    <property type="match status" value="1"/>
</dbReference>
<dbReference type="PANTHER" id="PTHR21342">
    <property type="entry name" value="PHOSPHOPANTETHEINE ADENYLYLTRANSFERASE"/>
    <property type="match status" value="1"/>
</dbReference>
<evidence type="ECO:0000256" key="6">
    <source>
        <dbReference type="ARBA" id="ARBA00022842"/>
    </source>
</evidence>
<dbReference type="InterPro" id="IPR014729">
    <property type="entry name" value="Rossmann-like_a/b/a_fold"/>
</dbReference>
<evidence type="ECO:0000256" key="1">
    <source>
        <dbReference type="ARBA" id="ARBA00022490"/>
    </source>
</evidence>
<feature type="binding site" evidence="9">
    <location>
        <position position="12"/>
    </location>
    <ligand>
        <name>substrate</name>
    </ligand>
</feature>
<dbReference type="SUPFAM" id="SSF52374">
    <property type="entry name" value="Nucleotidylyl transferase"/>
    <property type="match status" value="1"/>
</dbReference>
<keyword evidence="12" id="KW-1185">Reference proteome</keyword>
<feature type="site" description="Transition state stabilizer" evidence="9">
    <location>
        <position position="20"/>
    </location>
</feature>
<evidence type="ECO:0000256" key="2">
    <source>
        <dbReference type="ARBA" id="ARBA00022679"/>
    </source>
</evidence>
<evidence type="ECO:0000256" key="9">
    <source>
        <dbReference type="HAMAP-Rule" id="MF_00151"/>
    </source>
</evidence>
<keyword evidence="6 9" id="KW-0460">Magnesium</keyword>
<evidence type="ECO:0000256" key="4">
    <source>
        <dbReference type="ARBA" id="ARBA00022741"/>
    </source>
</evidence>
<gene>
    <name evidence="9" type="primary">coaD</name>
    <name evidence="11" type="ORF">SAMN06275492_101251</name>
</gene>
<keyword evidence="5 9" id="KW-0067">ATP-binding</keyword>
<comment type="function">
    <text evidence="9">Reversibly transfers an adenylyl group from ATP to 4'-phosphopantetheine, yielding dephospho-CoA (dPCoA) and pyrophosphate.</text>
</comment>
<comment type="pathway">
    <text evidence="9">Cofactor biosynthesis; coenzyme A biosynthesis; CoA from (R)-pantothenate: step 4/5.</text>
</comment>
<dbReference type="EMBL" id="FXBB01000001">
    <property type="protein sequence ID" value="SMG11300.1"/>
    <property type="molecule type" value="Genomic_DNA"/>
</dbReference>
<dbReference type="GO" id="GO:0004595">
    <property type="term" value="F:pantetheine-phosphate adenylyltransferase activity"/>
    <property type="evidence" value="ECO:0007669"/>
    <property type="project" value="UniProtKB-UniRule"/>
</dbReference>
<evidence type="ECO:0000259" key="10">
    <source>
        <dbReference type="Pfam" id="PF01467"/>
    </source>
</evidence>
<keyword evidence="2 9" id="KW-0808">Transferase</keyword>
<dbReference type="InterPro" id="IPR001980">
    <property type="entry name" value="PPAT"/>
</dbReference>
<sequence>MKKVIGAVYPGSFDPITNGHIYIAERAAGLFDELTVSILTNPQKQSTFSVEERKTMAREALCHLPNVKVDSFAGLLVDFLRRQKSRIIVRGLRALSDFEYEFQLAQMNRQLAPEIETLFIVTDARYSYLSSHAVKDIFNFGGPVQDMVPPGVFRRLRERFPRFDGEKV</sequence>
<feature type="domain" description="Cytidyltransferase-like" evidence="10">
    <location>
        <begin position="8"/>
        <end position="135"/>
    </location>
</feature>
<proteinExistence type="inferred from homology"/>
<feature type="binding site" evidence="9">
    <location>
        <position position="90"/>
    </location>
    <ligand>
        <name>substrate</name>
    </ligand>
</feature>
<dbReference type="NCBIfam" id="TIGR01510">
    <property type="entry name" value="coaD_prev_kdtB"/>
    <property type="match status" value="1"/>
</dbReference>
<keyword evidence="3 9" id="KW-0548">Nucleotidyltransferase</keyword>
<feature type="binding site" evidence="9">
    <location>
        <position position="20"/>
    </location>
    <ligand>
        <name>ATP</name>
        <dbReference type="ChEBI" id="CHEBI:30616"/>
    </ligand>
</feature>
<comment type="similarity">
    <text evidence="9">Belongs to the bacterial CoaD family.</text>
</comment>
<evidence type="ECO:0000256" key="8">
    <source>
        <dbReference type="ARBA" id="ARBA00029346"/>
    </source>
</evidence>
<reference evidence="12" key="1">
    <citation type="submission" date="2017-04" db="EMBL/GenBank/DDBJ databases">
        <authorList>
            <person name="Varghese N."/>
            <person name="Submissions S."/>
        </authorList>
    </citation>
    <scope>NUCLEOTIDE SEQUENCE [LARGE SCALE GENOMIC DNA]</scope>
    <source>
        <strain evidence="12">USBA 82</strain>
    </source>
</reference>
<feature type="binding site" evidence="9">
    <location>
        <begin position="126"/>
        <end position="132"/>
    </location>
    <ligand>
        <name>ATP</name>
        <dbReference type="ChEBI" id="CHEBI:30616"/>
    </ligand>
</feature>
<feature type="binding site" evidence="9">
    <location>
        <position position="101"/>
    </location>
    <ligand>
        <name>ATP</name>
        <dbReference type="ChEBI" id="CHEBI:30616"/>
    </ligand>
</feature>
<dbReference type="PRINTS" id="PR01020">
    <property type="entry name" value="LPSBIOSNTHSS"/>
</dbReference>
<accession>A0A1X7I9E3</accession>
<dbReference type="GO" id="GO:0015937">
    <property type="term" value="P:coenzyme A biosynthetic process"/>
    <property type="evidence" value="ECO:0007669"/>
    <property type="project" value="UniProtKB-UniRule"/>
</dbReference>
<evidence type="ECO:0000256" key="5">
    <source>
        <dbReference type="ARBA" id="ARBA00022840"/>
    </source>
</evidence>
<comment type="cofactor">
    <cofactor evidence="9">
        <name>Mg(2+)</name>
        <dbReference type="ChEBI" id="CHEBI:18420"/>
    </cofactor>
</comment>
<dbReference type="AlphaFoldDB" id="A0A1X7I9E3"/>
<dbReference type="UniPathway" id="UPA00241">
    <property type="reaction ID" value="UER00355"/>
</dbReference>
<dbReference type="HAMAP" id="MF_00151">
    <property type="entry name" value="PPAT_bact"/>
    <property type="match status" value="1"/>
</dbReference>
<feature type="binding site" evidence="9">
    <location>
        <position position="76"/>
    </location>
    <ligand>
        <name>substrate</name>
    </ligand>
</feature>
<comment type="subcellular location">
    <subcellularLocation>
        <location evidence="9">Cytoplasm</location>
    </subcellularLocation>
</comment>
<keyword evidence="4 9" id="KW-0547">Nucleotide-binding</keyword>
<keyword evidence="1 9" id="KW-0963">Cytoplasm</keyword>
<dbReference type="OrthoDB" id="9806661at2"/>
<dbReference type="EC" id="2.7.7.3" evidence="9"/>
<dbReference type="RefSeq" id="WP_085543529.1">
    <property type="nucleotide sequence ID" value="NZ_FXBB01000001.1"/>
</dbReference>
<keyword evidence="7 9" id="KW-0173">Coenzyme A biosynthesis</keyword>
<evidence type="ECO:0000256" key="3">
    <source>
        <dbReference type="ARBA" id="ARBA00022695"/>
    </source>
</evidence>
<dbReference type="GO" id="GO:0005737">
    <property type="term" value="C:cytoplasm"/>
    <property type="evidence" value="ECO:0007669"/>
    <property type="project" value="UniProtKB-SubCell"/>
</dbReference>